<feature type="signal peptide" evidence="3">
    <location>
        <begin position="1"/>
        <end position="20"/>
    </location>
</feature>
<evidence type="ECO:0000259" key="5">
    <source>
        <dbReference type="PROSITE" id="PS51034"/>
    </source>
</evidence>
<evidence type="ECO:0000256" key="3">
    <source>
        <dbReference type="SAM" id="SignalP"/>
    </source>
</evidence>
<dbReference type="InterPro" id="IPR001507">
    <property type="entry name" value="ZP_dom"/>
</dbReference>
<feature type="chain" id="PRO_5026224743" evidence="3">
    <location>
        <begin position="21"/>
        <end position="711"/>
    </location>
</feature>
<dbReference type="InterPro" id="IPR051830">
    <property type="entry name" value="NOTCH_homolog"/>
</dbReference>
<organism evidence="6">
    <name type="scientific">Phallusia mammillata</name>
    <dbReference type="NCBI Taxonomy" id="59560"/>
    <lineage>
        <taxon>Eukaryota</taxon>
        <taxon>Metazoa</taxon>
        <taxon>Chordata</taxon>
        <taxon>Tunicata</taxon>
        <taxon>Ascidiacea</taxon>
        <taxon>Phlebobranchia</taxon>
        <taxon>Ascidiidae</taxon>
        <taxon>Phallusia</taxon>
    </lineage>
</organism>
<feature type="domain" description="ZP" evidence="5">
    <location>
        <begin position="307"/>
        <end position="583"/>
    </location>
</feature>
<evidence type="ECO:0000313" key="6">
    <source>
        <dbReference type="EMBL" id="CAB3239141.1"/>
    </source>
</evidence>
<evidence type="ECO:0000256" key="1">
    <source>
        <dbReference type="PROSITE-ProRule" id="PRU00076"/>
    </source>
</evidence>
<dbReference type="SMART" id="SM00181">
    <property type="entry name" value="EGF"/>
    <property type="match status" value="4"/>
</dbReference>
<keyword evidence="2" id="KW-0472">Membrane</keyword>
<gene>
    <name evidence="6" type="primary">Dner</name>
</gene>
<feature type="disulfide bond" evidence="1">
    <location>
        <begin position="155"/>
        <end position="164"/>
    </location>
</feature>
<keyword evidence="2 6" id="KW-0812">Transmembrane</keyword>
<keyword evidence="3" id="KW-0732">Signal</keyword>
<sequence>MELALLRFFFIFAACAVVMTEGISKCVPACGDDEACVVNHHHAVCKTKVDNLVDVLCQALSCVNGTCQKVLDVNEHGAYIHPVCDCNEGFVGAACDLECPSCQKYEKCSVSEKTNNTICVMADPAGWGCTEETCLNGGSCNDVTEPVEDLDMCDCPEYYGGVTCETLICAETCTGTDICTMKDGKPKCISLLPSVRLVNNTEVYGWNCSEVTCHNNGTCNDFTEANENTTMCDCLAKYEGVNCELLKKGGRQSSEIGSEIDESVCDPNPCGGDCVCEPSCKHELGYFCVSEEGFIGKNCDIGIPLVTCGENEITIEVSTEFYEQFDKNIGNSIFYVSPLADDSARCYAFLTQFNTFQVNIPLPFMDCMTEINTDNVVASGIAFMNKLWINRNTGGAFDMPVPVVNFTCIYAREYTATTSLMPLVDEHVVFISKSGQFDAEFSLCKQQICDSSCPSYLKVQDAAIYTVGQMIHFNLKIITKQNMIVPEAQFVTTLEKVFLSCSPDRFDTSSILTTVATAGCPLANQAFSFMMTSGMTSTPQSVCGSIQVPRATTDNCKQIYIHAEILLCMTGDLQPCLSDGSNNFCINAARKRRSTDEDNVAFALIGPITIIPGSEGRRIEDLHLDGTKHGIITFADDIVLPVLPVKPKHESSPVTTEPNDVTYYSPMILIIGIICFTISCVTMMVFILSRLYRSRVELRHHKATELLSPTA</sequence>
<comment type="caution">
    <text evidence="1">Lacks conserved residue(s) required for the propagation of feature annotation.</text>
</comment>
<keyword evidence="1" id="KW-1015">Disulfide bond</keyword>
<dbReference type="PROSITE" id="PS51034">
    <property type="entry name" value="ZP_2"/>
    <property type="match status" value="1"/>
</dbReference>
<feature type="domain" description="EGF-like" evidence="4">
    <location>
        <begin position="204"/>
        <end position="244"/>
    </location>
</feature>
<keyword evidence="2" id="KW-1133">Transmembrane helix</keyword>
<accession>A0A6F9DBT2</accession>
<dbReference type="AlphaFoldDB" id="A0A6F9DBT2"/>
<dbReference type="PANTHER" id="PTHR24033:SF193">
    <property type="entry name" value="NETRIN-G1-RELATED"/>
    <property type="match status" value="1"/>
</dbReference>
<reference evidence="6" key="1">
    <citation type="submission" date="2020-04" db="EMBL/GenBank/DDBJ databases">
        <authorList>
            <person name="Neveu A P."/>
        </authorList>
    </citation>
    <scope>NUCLEOTIDE SEQUENCE</scope>
    <source>
        <tissue evidence="6">Whole embryo</tissue>
    </source>
</reference>
<evidence type="ECO:0000259" key="4">
    <source>
        <dbReference type="PROSITE" id="PS50026"/>
    </source>
</evidence>
<dbReference type="PROSITE" id="PS00022">
    <property type="entry name" value="EGF_1"/>
    <property type="match status" value="3"/>
</dbReference>
<protein>
    <submittedName>
        <fullName evidence="6">Transmembrane protein Vc569</fullName>
    </submittedName>
</protein>
<name>A0A6F9DBT2_9ASCI</name>
<keyword evidence="1" id="KW-0245">EGF-like domain</keyword>
<feature type="domain" description="EGF-like" evidence="4">
    <location>
        <begin position="125"/>
        <end position="165"/>
    </location>
</feature>
<dbReference type="SMART" id="SM00241">
    <property type="entry name" value="ZP"/>
    <property type="match status" value="1"/>
</dbReference>
<dbReference type="EMBL" id="LR784608">
    <property type="protein sequence ID" value="CAB3239141.1"/>
    <property type="molecule type" value="mRNA"/>
</dbReference>
<dbReference type="PROSITE" id="PS50026">
    <property type="entry name" value="EGF_3"/>
    <property type="match status" value="2"/>
</dbReference>
<evidence type="ECO:0000256" key="2">
    <source>
        <dbReference type="SAM" id="Phobius"/>
    </source>
</evidence>
<proteinExistence type="evidence at transcript level"/>
<feature type="transmembrane region" description="Helical" evidence="2">
    <location>
        <begin position="663"/>
        <end position="692"/>
    </location>
</feature>
<dbReference type="Gene3D" id="2.10.25.10">
    <property type="entry name" value="Laminin"/>
    <property type="match status" value="2"/>
</dbReference>
<dbReference type="SUPFAM" id="SSF57196">
    <property type="entry name" value="EGF/Laminin"/>
    <property type="match status" value="1"/>
</dbReference>
<dbReference type="InterPro" id="IPR000742">
    <property type="entry name" value="EGF"/>
</dbReference>
<dbReference type="PANTHER" id="PTHR24033">
    <property type="entry name" value="EGF-LIKE DOMAIN-CONTAINING PROTEIN"/>
    <property type="match status" value="1"/>
</dbReference>
<feature type="disulfide bond" evidence="1">
    <location>
        <begin position="234"/>
        <end position="243"/>
    </location>
</feature>